<dbReference type="InterPro" id="IPR006620">
    <property type="entry name" value="Pro_4_hyd_alph"/>
</dbReference>
<dbReference type="PROSITE" id="PS51471">
    <property type="entry name" value="FE2OG_OXY"/>
    <property type="match status" value="1"/>
</dbReference>
<comment type="caution">
    <text evidence="8">The sequence shown here is derived from an EMBL/GenBank/DDBJ whole genome shotgun (WGS) entry which is preliminary data.</text>
</comment>
<feature type="signal peptide" evidence="6">
    <location>
        <begin position="1"/>
        <end position="15"/>
    </location>
</feature>
<keyword evidence="5" id="KW-0408">Iron</keyword>
<feature type="domain" description="Fe2OG dioxygenase" evidence="7">
    <location>
        <begin position="149"/>
        <end position="287"/>
    </location>
</feature>
<keyword evidence="6" id="KW-0732">Signal</keyword>
<reference evidence="9" key="1">
    <citation type="journal article" date="2014" name="Genome Announc.">
        <title>Genome sequence and annotation of Acremonium chrysogenum, producer of the beta-lactam antibiotic cephalosporin C.</title>
        <authorList>
            <person name="Terfehr D."/>
            <person name="Dahlmann T.A."/>
            <person name="Specht T."/>
            <person name="Zadra I."/>
            <person name="Kuernsteiner H."/>
            <person name="Kueck U."/>
        </authorList>
    </citation>
    <scope>NUCLEOTIDE SEQUENCE [LARGE SCALE GENOMIC DNA]</scope>
    <source>
        <strain evidence="9">ATCC 11550 / CBS 779.69 / DSM 880 / IAM 14645 / JCM 23072 / IMI 49137</strain>
    </source>
</reference>
<gene>
    <name evidence="8" type="ORF">ACRE_075030</name>
</gene>
<dbReference type="Pfam" id="PF13640">
    <property type="entry name" value="2OG-FeII_Oxy_3"/>
    <property type="match status" value="1"/>
</dbReference>
<dbReference type="InterPro" id="IPR044862">
    <property type="entry name" value="Pro_4_hyd_alph_FE2OG_OXY"/>
</dbReference>
<keyword evidence="9" id="KW-1185">Reference proteome</keyword>
<dbReference type="GO" id="GO:0005783">
    <property type="term" value="C:endoplasmic reticulum"/>
    <property type="evidence" value="ECO:0007669"/>
    <property type="project" value="TreeGrafter"/>
</dbReference>
<sequence length="290" mass="32563">MLSYILALVVALIFAANPISEYFYPKQTARTAPASNRKLSPRPRLNESLLAIDAPNATAPACPPDTYIARILNQEPLVVYLENFLSENERKHLLEISDPIFEPARIGSQDQQLDTTIRDSHVAVIPRTDPVRCIERRALSLQGWRRDVWIERLRTQRYDAPGGHYSHHYDWNANRGGAGGWGRVSSFMVWVDDAGGSVEGGGTEFPFLEGRSEDERWCRFVECADGKENDGEEDGGRIRGTTFKVAPGNAVYWENFAPDGRGYEQTWHAGLPVTKGTKVGLNIWTFGRIE</sequence>
<dbReference type="PANTHER" id="PTHR10869">
    <property type="entry name" value="PROLYL 4-HYDROXYLASE ALPHA SUBUNIT"/>
    <property type="match status" value="1"/>
</dbReference>
<dbReference type="GO" id="GO:0004656">
    <property type="term" value="F:procollagen-proline 4-dioxygenase activity"/>
    <property type="evidence" value="ECO:0007669"/>
    <property type="project" value="TreeGrafter"/>
</dbReference>
<evidence type="ECO:0000313" key="9">
    <source>
        <dbReference type="Proteomes" id="UP000029964"/>
    </source>
</evidence>
<evidence type="ECO:0000256" key="5">
    <source>
        <dbReference type="ARBA" id="ARBA00023004"/>
    </source>
</evidence>
<name>A0A086SXD3_HAPC1</name>
<evidence type="ECO:0000256" key="3">
    <source>
        <dbReference type="ARBA" id="ARBA00022964"/>
    </source>
</evidence>
<keyword evidence="4" id="KW-0560">Oxidoreductase</keyword>
<feature type="chain" id="PRO_5012271944" evidence="6">
    <location>
        <begin position="16"/>
        <end position="290"/>
    </location>
</feature>
<dbReference type="STRING" id="857340.A0A086SXD3"/>
<keyword evidence="2" id="KW-0479">Metal-binding</keyword>
<dbReference type="InterPro" id="IPR005123">
    <property type="entry name" value="Oxoglu/Fe-dep_dioxygenase_dom"/>
</dbReference>
<evidence type="ECO:0000256" key="1">
    <source>
        <dbReference type="ARBA" id="ARBA00001961"/>
    </source>
</evidence>
<dbReference type="EMBL" id="JPKY01000115">
    <property type="protein sequence ID" value="KFH41765.1"/>
    <property type="molecule type" value="Genomic_DNA"/>
</dbReference>
<evidence type="ECO:0000313" key="8">
    <source>
        <dbReference type="EMBL" id="KFH41765.1"/>
    </source>
</evidence>
<comment type="cofactor">
    <cofactor evidence="1">
        <name>L-ascorbate</name>
        <dbReference type="ChEBI" id="CHEBI:38290"/>
    </cofactor>
</comment>
<proteinExistence type="predicted"/>
<dbReference type="InterPro" id="IPR045054">
    <property type="entry name" value="P4HA-like"/>
</dbReference>
<dbReference type="Proteomes" id="UP000029964">
    <property type="component" value="Unassembled WGS sequence"/>
</dbReference>
<evidence type="ECO:0000256" key="2">
    <source>
        <dbReference type="ARBA" id="ARBA00022723"/>
    </source>
</evidence>
<dbReference type="AlphaFoldDB" id="A0A086SXD3"/>
<dbReference type="Gene3D" id="2.60.120.620">
    <property type="entry name" value="q2cbj1_9rhob like domain"/>
    <property type="match status" value="1"/>
</dbReference>
<protein>
    <submittedName>
        <fullName evidence="8">Prolyl 4-hydroxylase-like protein</fullName>
    </submittedName>
</protein>
<dbReference type="SMART" id="SM00702">
    <property type="entry name" value="P4Hc"/>
    <property type="match status" value="1"/>
</dbReference>
<organism evidence="8 9">
    <name type="scientific">Hapsidospora chrysogenum (strain ATCC 11550 / CBS 779.69 / DSM 880 / IAM 14645 / JCM 23072 / IMI 49137)</name>
    <name type="common">Acremonium chrysogenum</name>
    <dbReference type="NCBI Taxonomy" id="857340"/>
    <lineage>
        <taxon>Eukaryota</taxon>
        <taxon>Fungi</taxon>
        <taxon>Dikarya</taxon>
        <taxon>Ascomycota</taxon>
        <taxon>Pezizomycotina</taxon>
        <taxon>Sordariomycetes</taxon>
        <taxon>Hypocreomycetidae</taxon>
        <taxon>Hypocreales</taxon>
        <taxon>Bionectriaceae</taxon>
        <taxon>Hapsidospora</taxon>
    </lineage>
</organism>
<dbReference type="OrthoDB" id="420380at2759"/>
<dbReference type="GO" id="GO:0031418">
    <property type="term" value="F:L-ascorbic acid binding"/>
    <property type="evidence" value="ECO:0007669"/>
    <property type="project" value="InterPro"/>
</dbReference>
<evidence type="ECO:0000256" key="4">
    <source>
        <dbReference type="ARBA" id="ARBA00023002"/>
    </source>
</evidence>
<evidence type="ECO:0000256" key="6">
    <source>
        <dbReference type="SAM" id="SignalP"/>
    </source>
</evidence>
<dbReference type="PANTHER" id="PTHR10869:SF246">
    <property type="entry name" value="TRANSMEMBRANE PROLYL 4-HYDROXYLASE"/>
    <property type="match status" value="1"/>
</dbReference>
<evidence type="ECO:0000259" key="7">
    <source>
        <dbReference type="PROSITE" id="PS51471"/>
    </source>
</evidence>
<dbReference type="GO" id="GO:0005506">
    <property type="term" value="F:iron ion binding"/>
    <property type="evidence" value="ECO:0007669"/>
    <property type="project" value="InterPro"/>
</dbReference>
<keyword evidence="3" id="KW-0223">Dioxygenase</keyword>
<accession>A0A086SXD3</accession>
<dbReference type="HOGENOM" id="CLU_058132_0_4_1"/>